<proteinExistence type="predicted"/>
<evidence type="ECO:0000313" key="1">
    <source>
        <dbReference type="EMBL" id="KAF9490705.1"/>
    </source>
</evidence>
<dbReference type="Proteomes" id="UP000807025">
    <property type="component" value="Unassembled WGS sequence"/>
</dbReference>
<reference evidence="1" key="1">
    <citation type="submission" date="2020-11" db="EMBL/GenBank/DDBJ databases">
        <authorList>
            <consortium name="DOE Joint Genome Institute"/>
            <person name="Ahrendt S."/>
            <person name="Riley R."/>
            <person name="Andreopoulos W."/>
            <person name="Labutti K."/>
            <person name="Pangilinan J."/>
            <person name="Ruiz-Duenas F.J."/>
            <person name="Barrasa J.M."/>
            <person name="Sanchez-Garcia M."/>
            <person name="Camarero S."/>
            <person name="Miyauchi S."/>
            <person name="Serrano A."/>
            <person name="Linde D."/>
            <person name="Babiker R."/>
            <person name="Drula E."/>
            <person name="Ayuso-Fernandez I."/>
            <person name="Pacheco R."/>
            <person name="Padilla G."/>
            <person name="Ferreira P."/>
            <person name="Barriuso J."/>
            <person name="Kellner H."/>
            <person name="Castanera R."/>
            <person name="Alfaro M."/>
            <person name="Ramirez L."/>
            <person name="Pisabarro A.G."/>
            <person name="Kuo A."/>
            <person name="Tritt A."/>
            <person name="Lipzen A."/>
            <person name="He G."/>
            <person name="Yan M."/>
            <person name="Ng V."/>
            <person name="Cullen D."/>
            <person name="Martin F."/>
            <person name="Rosso M.-N."/>
            <person name="Henrissat B."/>
            <person name="Hibbett D."/>
            <person name="Martinez A.T."/>
            <person name="Grigoriev I.V."/>
        </authorList>
    </citation>
    <scope>NUCLEOTIDE SEQUENCE</scope>
    <source>
        <strain evidence="1">ATCC 90797</strain>
    </source>
</reference>
<sequence length="229" mass="26048">MYTDIDKYCLYCAMCPVTHNSSHHSTRQLRRHGAVLDLTLQPSPPKIEGLFFPLYGHSAAGRRREFTTTRILRYGLPVVNVQEASLMFPALDSPTLLQATVTLSSSPKLRFKVYGYLSQKGHINEGLQRISPHIVWRGELVVFSLGERVPFLKSSWGGSQKNMHCVIRLLSRFLARVVIAMDSHERILTQIFSFTRRKHSVVESDGHIAISVDYPNCTNFFFFLYAGSQ</sequence>
<protein>
    <submittedName>
        <fullName evidence="1">Uncharacterized protein</fullName>
    </submittedName>
</protein>
<evidence type="ECO:0000313" key="2">
    <source>
        <dbReference type="Proteomes" id="UP000807025"/>
    </source>
</evidence>
<organism evidence="1 2">
    <name type="scientific">Pleurotus eryngii</name>
    <name type="common">Boletus of the steppes</name>
    <dbReference type="NCBI Taxonomy" id="5323"/>
    <lineage>
        <taxon>Eukaryota</taxon>
        <taxon>Fungi</taxon>
        <taxon>Dikarya</taxon>
        <taxon>Basidiomycota</taxon>
        <taxon>Agaricomycotina</taxon>
        <taxon>Agaricomycetes</taxon>
        <taxon>Agaricomycetidae</taxon>
        <taxon>Agaricales</taxon>
        <taxon>Pleurotineae</taxon>
        <taxon>Pleurotaceae</taxon>
        <taxon>Pleurotus</taxon>
    </lineage>
</organism>
<dbReference type="EMBL" id="MU154635">
    <property type="protein sequence ID" value="KAF9490705.1"/>
    <property type="molecule type" value="Genomic_DNA"/>
</dbReference>
<gene>
    <name evidence="1" type="ORF">BDN71DRAFT_1434492</name>
</gene>
<accession>A0A9P6DCT9</accession>
<keyword evidence="2" id="KW-1185">Reference proteome</keyword>
<dbReference type="OrthoDB" id="3169926at2759"/>
<comment type="caution">
    <text evidence="1">The sequence shown here is derived from an EMBL/GenBank/DDBJ whole genome shotgun (WGS) entry which is preliminary data.</text>
</comment>
<dbReference type="AlphaFoldDB" id="A0A9P6DCT9"/>
<name>A0A9P6DCT9_PLEER</name>